<evidence type="ECO:0000313" key="2">
    <source>
        <dbReference type="EMBL" id="CUP28955.1"/>
    </source>
</evidence>
<sequence>MEKINLSRLKNCMARAQRGEELTIGFLGGSITQGSLATEHENTYAYRVFTWWKETFPNAEFHYVNGGIGGTTSHYGVSRAVTDVLMYQPDFVVVDFSVNDEPDEFFQETYEGVIRKLLQWKSEPAVVILNNVFYDTGKTAQDFHNAVGNWYQVPHVSIKDTLYQEMQQGKYTREELTPDGLHPNDKGHKLVAEKIIAFLEEVRSHMAEQEDELTIPEPMTQNAYENARRLTIREISPELAGFRADTEEKTGHLDHFKNGWIGKKPGDKVTFETEGSCIAVQYRKTIHKPALRAKLVLDGDRANEILLDANFDEDWGDCLYLEPILHHGENKTHTVEIEILPDNNKDATPFYLMALIVA</sequence>
<reference evidence="2 3" key="1">
    <citation type="submission" date="2015-09" db="EMBL/GenBank/DDBJ databases">
        <authorList>
            <consortium name="Pathogen Informatics"/>
        </authorList>
    </citation>
    <scope>NUCLEOTIDE SEQUENCE [LARGE SCALE GENOMIC DNA]</scope>
    <source>
        <strain evidence="2 3">2789STDY5834911</strain>
    </source>
</reference>
<dbReference type="PANTHER" id="PTHR34407:SF1">
    <property type="entry name" value="SGNH HYDROLASE-TYPE ESTERASE DOMAIN-CONTAINING PROTEIN"/>
    <property type="match status" value="1"/>
</dbReference>
<dbReference type="Gene3D" id="3.40.50.1110">
    <property type="entry name" value="SGNH hydrolase"/>
    <property type="match status" value="1"/>
</dbReference>
<gene>
    <name evidence="2" type="ORF">ERS852523_01141</name>
</gene>
<proteinExistence type="predicted"/>
<dbReference type="Proteomes" id="UP000095712">
    <property type="component" value="Unassembled WGS sequence"/>
</dbReference>
<protein>
    <submittedName>
        <fullName evidence="2">GDSL-like Lipase/Acylhydrolase</fullName>
    </submittedName>
</protein>
<dbReference type="InterPro" id="IPR036514">
    <property type="entry name" value="SGNH_hydro_sf"/>
</dbReference>
<accession>A0A174M4K7</accession>
<dbReference type="InterPro" id="IPR013830">
    <property type="entry name" value="SGNH_hydro"/>
</dbReference>
<dbReference type="SUPFAM" id="SSF52266">
    <property type="entry name" value="SGNH hydrolase"/>
    <property type="match status" value="1"/>
</dbReference>
<dbReference type="Pfam" id="PF13472">
    <property type="entry name" value="Lipase_GDSL_2"/>
    <property type="match status" value="1"/>
</dbReference>
<name>A0A174M4K7_9FIRM</name>
<dbReference type="OrthoDB" id="8233337at2"/>
<dbReference type="AlphaFoldDB" id="A0A174M4K7"/>
<evidence type="ECO:0000259" key="1">
    <source>
        <dbReference type="Pfam" id="PF13472"/>
    </source>
</evidence>
<dbReference type="GO" id="GO:0016787">
    <property type="term" value="F:hydrolase activity"/>
    <property type="evidence" value="ECO:0007669"/>
    <property type="project" value="UniProtKB-KW"/>
</dbReference>
<dbReference type="PANTHER" id="PTHR34407">
    <property type="entry name" value="EXPRESSED PROTEIN"/>
    <property type="match status" value="1"/>
</dbReference>
<dbReference type="EMBL" id="CZAW01000009">
    <property type="protein sequence ID" value="CUP28955.1"/>
    <property type="molecule type" value="Genomic_DNA"/>
</dbReference>
<dbReference type="RefSeq" id="WP_055150193.1">
    <property type="nucleotide sequence ID" value="NZ_CZAW01000009.1"/>
</dbReference>
<dbReference type="CDD" id="cd00229">
    <property type="entry name" value="SGNH_hydrolase"/>
    <property type="match status" value="1"/>
</dbReference>
<keyword evidence="2" id="KW-0378">Hydrolase</keyword>
<feature type="domain" description="SGNH hydrolase-type esterase" evidence="1">
    <location>
        <begin position="26"/>
        <end position="190"/>
    </location>
</feature>
<evidence type="ECO:0000313" key="3">
    <source>
        <dbReference type="Proteomes" id="UP000095712"/>
    </source>
</evidence>
<organism evidence="2 3">
    <name type="scientific">Blautia wexlerae</name>
    <dbReference type="NCBI Taxonomy" id="418240"/>
    <lineage>
        <taxon>Bacteria</taxon>
        <taxon>Bacillati</taxon>
        <taxon>Bacillota</taxon>
        <taxon>Clostridia</taxon>
        <taxon>Lachnospirales</taxon>
        <taxon>Lachnospiraceae</taxon>
        <taxon>Blautia</taxon>
    </lineage>
</organism>